<dbReference type="EMBL" id="VSSQ01045260">
    <property type="protein sequence ID" value="MPM99145.1"/>
    <property type="molecule type" value="Genomic_DNA"/>
</dbReference>
<evidence type="ECO:0000259" key="3">
    <source>
        <dbReference type="PROSITE" id="PS50977"/>
    </source>
</evidence>
<proteinExistence type="predicted"/>
<sequence length="200" mass="22469">MARKIQISKEVILQVALEMLIRDGFASVNIKTLSKEIGCSTQPLVWHFENMDGLRKALAQYALAYANTKMEPKDGNSIEAFKQVGTGFVRIALDEPNLFRFLYLEGYMGSPADNLEMLINDEENIELIKRISKDLEISKKKASRYLQNTIVYTYGIATLIAIGMIKTSQKEVMKLINNAANAFLIQEGVLLDELSSKKGK</sequence>
<dbReference type="AlphaFoldDB" id="A0A645ECD7"/>
<accession>A0A645ECD7</accession>
<feature type="domain" description="HTH tetR-type" evidence="3">
    <location>
        <begin position="6"/>
        <end position="66"/>
    </location>
</feature>
<keyword evidence="2" id="KW-0472">Membrane</keyword>
<reference evidence="4" key="1">
    <citation type="submission" date="2019-08" db="EMBL/GenBank/DDBJ databases">
        <authorList>
            <person name="Kucharzyk K."/>
            <person name="Murdoch R.W."/>
            <person name="Higgins S."/>
            <person name="Loffler F."/>
        </authorList>
    </citation>
    <scope>NUCLEOTIDE SEQUENCE</scope>
</reference>
<keyword evidence="2" id="KW-0812">Transmembrane</keyword>
<dbReference type="SUPFAM" id="SSF46689">
    <property type="entry name" value="Homeodomain-like"/>
    <property type="match status" value="1"/>
</dbReference>
<comment type="caution">
    <text evidence="4">The sequence shown here is derived from an EMBL/GenBank/DDBJ whole genome shotgun (WGS) entry which is preliminary data.</text>
</comment>
<protein>
    <recommendedName>
        <fullName evidence="3">HTH tetR-type domain-containing protein</fullName>
    </recommendedName>
</protein>
<evidence type="ECO:0000256" key="2">
    <source>
        <dbReference type="SAM" id="Phobius"/>
    </source>
</evidence>
<dbReference type="Pfam" id="PF00440">
    <property type="entry name" value="TetR_N"/>
    <property type="match status" value="1"/>
</dbReference>
<dbReference type="InterPro" id="IPR009057">
    <property type="entry name" value="Homeodomain-like_sf"/>
</dbReference>
<evidence type="ECO:0000313" key="4">
    <source>
        <dbReference type="EMBL" id="MPM99145.1"/>
    </source>
</evidence>
<dbReference type="InterPro" id="IPR001647">
    <property type="entry name" value="HTH_TetR"/>
</dbReference>
<gene>
    <name evidence="4" type="ORF">SDC9_146336</name>
</gene>
<feature type="transmembrane region" description="Helical" evidence="2">
    <location>
        <begin position="145"/>
        <end position="165"/>
    </location>
</feature>
<keyword evidence="1" id="KW-0238">DNA-binding</keyword>
<organism evidence="4">
    <name type="scientific">bioreactor metagenome</name>
    <dbReference type="NCBI Taxonomy" id="1076179"/>
    <lineage>
        <taxon>unclassified sequences</taxon>
        <taxon>metagenomes</taxon>
        <taxon>ecological metagenomes</taxon>
    </lineage>
</organism>
<dbReference type="GO" id="GO:0003677">
    <property type="term" value="F:DNA binding"/>
    <property type="evidence" value="ECO:0007669"/>
    <property type="project" value="UniProtKB-KW"/>
</dbReference>
<dbReference type="PROSITE" id="PS50977">
    <property type="entry name" value="HTH_TETR_2"/>
    <property type="match status" value="1"/>
</dbReference>
<keyword evidence="2" id="KW-1133">Transmembrane helix</keyword>
<dbReference type="Gene3D" id="1.10.357.10">
    <property type="entry name" value="Tetracycline Repressor, domain 2"/>
    <property type="match status" value="1"/>
</dbReference>
<evidence type="ECO:0000256" key="1">
    <source>
        <dbReference type="ARBA" id="ARBA00023125"/>
    </source>
</evidence>
<name>A0A645ECD7_9ZZZZ</name>